<accession>A0ABN9XET0</accession>
<dbReference type="InterPro" id="IPR011005">
    <property type="entry name" value="Dihydropteroate_synth-like_sf"/>
</dbReference>
<evidence type="ECO:0000259" key="8">
    <source>
        <dbReference type="Pfam" id="PF04551"/>
    </source>
</evidence>
<evidence type="ECO:0008006" key="12">
    <source>
        <dbReference type="Google" id="ProtNLM"/>
    </source>
</evidence>
<dbReference type="EMBL" id="CAUYUJ010020248">
    <property type="protein sequence ID" value="CAK0896845.1"/>
    <property type="molecule type" value="Genomic_DNA"/>
</dbReference>
<dbReference type="Gene3D" id="3.20.20.20">
    <property type="entry name" value="Dihydropteroate synthase-like"/>
    <property type="match status" value="1"/>
</dbReference>
<comment type="caution">
    <text evidence="10">The sequence shown here is derived from an EMBL/GenBank/DDBJ whole genome shotgun (WGS) entry which is preliminary data.</text>
</comment>
<dbReference type="Pfam" id="PF04551">
    <property type="entry name" value="GcpE"/>
    <property type="match status" value="1"/>
</dbReference>
<evidence type="ECO:0000256" key="1">
    <source>
        <dbReference type="ARBA" id="ARBA00001966"/>
    </source>
</evidence>
<keyword evidence="11" id="KW-1185">Reference proteome</keyword>
<evidence type="ECO:0000313" key="11">
    <source>
        <dbReference type="Proteomes" id="UP001189429"/>
    </source>
</evidence>
<sequence length="1163" mass="122850">MKQANACQHIRKRLDEDGYHTPIVADIHFTPKVALRCAEYVDKVRVNPGNFADGRKSFGTIDKLDDQAMQEAQEAIEESFVPLVLKLKERGAALRIGVNHGSLSERILFQYGDSPDGMVASALEFAEICRKHDYHNFMFSMKSSNPQVMVQAYRALARKLYELGWDYPLHLGVTEAGGGSDGRIKSAVGIGALLMDGLGDTIRVSLTEDPEHEAKPCVSLRAVAEAAQDRGGRAPPGESSARRSGVFSRRRCEFPVDVPLNQDGSVLTFIGAEELAALTQEALCDQLRLRLRADGDAQKDFKSVDCVVVGGDVSCEAAEKIRLLLNTPVGVLCWPGSNVPDGVTFLHDAEAAAAGAPLPQRIGGHALVFTGEETADVVAKALENVGPRLLLLRPESQEGVTFLGRRFFATLASVDAGRALPTMLWFRYPPADGQDEDDFVIRASADFGSLFLDGYGEGMLWEASCMGAKDLIESSFNLLQASRMRISKTEFISCPSCGRTLFNLQEVTAKIKAKTSHLPGVRVAIMGCIVNGPGEMADADFGYVGSGVGKIDLYVNYDCVKRGIPSEQGVETLIDLIKENGKWQDPPEEVAAQAACARLAWHLLETLPESLPRFQRQAFCEAQSKVQLAARGDPALLAGQMRAGEVAAKGQSSHTHGQMAWPTPLWLPDGIIQRLAWHLLETLPESLPRFQRQAFCEAQSKVQLAARGDPALLAGQMRAGEVAAKGQSSHTHGQMAAWHYERSIRLLRKSMQRGGALLSELMLLLACALAEAACGLAQEAASGGVPLPLEQLLRADGQLGRAEGLASAAGHPTVSAVLQAGRAHLRSLAADLVLRAGASSPEAQLPLATGQAAALWALCGAADGEDEDAAGYGRAAERETAHVGTCIGRLGDRAMELALEAHGGVAQDAAAAPEAAASLALMASGALQAAAARLRALPPPGMEPAQCSRVVLAMLSQALQLLPQQGHGGHGAACLRQCAAFGPGLCAHAHLMACEVHAEARSAGGVQQRQQRVLWHLDRARAALHGAGADADSAGTAVMLVHVHVAHARLLSSGVVASKRQAEAALEELVAGCRVLAAGVARRAEGAAGPLAAAGARRGAAEARALLLERARGALRGLCASAGRGGAAGGPWKGLYRDALGLTPDTVLSLPELYDRHCAGGGP</sequence>
<keyword evidence="2" id="KW-0004">4Fe-4S</keyword>
<comment type="cofactor">
    <cofactor evidence="1">
        <name>[4Fe-4S] cluster</name>
        <dbReference type="ChEBI" id="CHEBI:49883"/>
    </cofactor>
</comment>
<evidence type="ECO:0000256" key="7">
    <source>
        <dbReference type="ARBA" id="ARBA00023229"/>
    </source>
</evidence>
<name>A0ABN9XET0_9DINO</name>
<feature type="domain" description="IspG TIM-barrel" evidence="8">
    <location>
        <begin position="2"/>
        <end position="217"/>
    </location>
</feature>
<dbReference type="InterPro" id="IPR058579">
    <property type="entry name" value="IspG_C"/>
</dbReference>
<reference evidence="10" key="1">
    <citation type="submission" date="2023-10" db="EMBL/GenBank/DDBJ databases">
        <authorList>
            <person name="Chen Y."/>
            <person name="Shah S."/>
            <person name="Dougan E. K."/>
            <person name="Thang M."/>
            <person name="Chan C."/>
        </authorList>
    </citation>
    <scope>NUCLEOTIDE SEQUENCE [LARGE SCALE GENOMIC DNA]</scope>
</reference>
<keyword evidence="5" id="KW-0408">Iron</keyword>
<evidence type="ECO:0000256" key="2">
    <source>
        <dbReference type="ARBA" id="ARBA00022485"/>
    </source>
</evidence>
<evidence type="ECO:0000313" key="10">
    <source>
        <dbReference type="EMBL" id="CAK0896845.1"/>
    </source>
</evidence>
<keyword evidence="7" id="KW-0414">Isoprene biosynthesis</keyword>
<feature type="domain" description="IspG C-terminal" evidence="9">
    <location>
        <begin position="490"/>
        <end position="578"/>
    </location>
</feature>
<dbReference type="PANTHER" id="PTHR30454">
    <property type="entry name" value="4-HYDROXY-3-METHYLBUT-2-EN-1-YL DIPHOSPHATE SYNTHASE"/>
    <property type="match status" value="1"/>
</dbReference>
<dbReference type="NCBIfam" id="TIGR00612">
    <property type="entry name" value="ispG_gcpE"/>
    <property type="match status" value="1"/>
</dbReference>
<protein>
    <recommendedName>
        <fullName evidence="12">4-hydroxy-3-methylbut-2-en-1-yl diphosphate synthase</fullName>
    </recommendedName>
</protein>
<dbReference type="Pfam" id="PF26540">
    <property type="entry name" value="GcpE_C"/>
    <property type="match status" value="1"/>
</dbReference>
<keyword evidence="4" id="KW-0560">Oxidoreductase</keyword>
<keyword evidence="3" id="KW-0479">Metal-binding</keyword>
<dbReference type="InterPro" id="IPR045854">
    <property type="entry name" value="NO2/SO3_Rdtase_4Fe4S_sf"/>
</dbReference>
<evidence type="ECO:0000256" key="5">
    <source>
        <dbReference type="ARBA" id="ARBA00023004"/>
    </source>
</evidence>
<proteinExistence type="inferred from homology"/>
<evidence type="ECO:0000256" key="6">
    <source>
        <dbReference type="ARBA" id="ARBA00023014"/>
    </source>
</evidence>
<dbReference type="SUPFAM" id="SSF56014">
    <property type="entry name" value="Nitrite and sulphite reductase 4Fe-4S domain-like"/>
    <property type="match status" value="1"/>
</dbReference>
<gene>
    <name evidence="10" type="ORF">PCOR1329_LOCUS75189</name>
</gene>
<organism evidence="10 11">
    <name type="scientific">Prorocentrum cordatum</name>
    <dbReference type="NCBI Taxonomy" id="2364126"/>
    <lineage>
        <taxon>Eukaryota</taxon>
        <taxon>Sar</taxon>
        <taxon>Alveolata</taxon>
        <taxon>Dinophyceae</taxon>
        <taxon>Prorocentrales</taxon>
        <taxon>Prorocentraceae</taxon>
        <taxon>Prorocentrum</taxon>
    </lineage>
</organism>
<dbReference type="PANTHER" id="PTHR30454:SF0">
    <property type="entry name" value="4-HYDROXY-3-METHYLBUT-2-EN-1-YL DIPHOSPHATE SYNTHASE (FERREDOXIN), CHLOROPLASTIC"/>
    <property type="match status" value="1"/>
</dbReference>
<evidence type="ECO:0000256" key="3">
    <source>
        <dbReference type="ARBA" id="ARBA00022723"/>
    </source>
</evidence>
<dbReference type="Proteomes" id="UP001189429">
    <property type="component" value="Unassembled WGS sequence"/>
</dbReference>
<dbReference type="Gene3D" id="3.30.413.10">
    <property type="entry name" value="Sulfite Reductase Hemoprotein, domain 1"/>
    <property type="match status" value="1"/>
</dbReference>
<evidence type="ECO:0000256" key="4">
    <source>
        <dbReference type="ARBA" id="ARBA00023002"/>
    </source>
</evidence>
<evidence type="ECO:0000259" key="9">
    <source>
        <dbReference type="Pfam" id="PF26540"/>
    </source>
</evidence>
<keyword evidence="6" id="KW-0411">Iron-sulfur</keyword>
<dbReference type="InterPro" id="IPR058578">
    <property type="entry name" value="IspG_TIM"/>
</dbReference>
<dbReference type="HAMAP" id="MF_00159">
    <property type="entry name" value="IspG"/>
    <property type="match status" value="1"/>
</dbReference>
<dbReference type="InterPro" id="IPR004588">
    <property type="entry name" value="IspG_bac-typ"/>
</dbReference>